<evidence type="ECO:0000313" key="8">
    <source>
        <dbReference type="EMBL" id="TCV01865.1"/>
    </source>
</evidence>
<name>A0A4R3VG93_9BURK</name>
<dbReference type="RefSeq" id="WP_132474722.1">
    <property type="nucleotide sequence ID" value="NZ_JBHRVM010000001.1"/>
</dbReference>
<dbReference type="OrthoDB" id="597333at2"/>
<accession>A0A4R3VG93</accession>
<comment type="caution">
    <text evidence="8">The sequence shown here is derived from an EMBL/GenBank/DDBJ whole genome shotgun (WGS) entry which is preliminary data.</text>
</comment>
<keyword evidence="4 6" id="KW-1133">Transmembrane helix</keyword>
<gene>
    <name evidence="8" type="ORF">EV686_102580</name>
</gene>
<evidence type="ECO:0000256" key="3">
    <source>
        <dbReference type="ARBA" id="ARBA00022692"/>
    </source>
</evidence>
<dbReference type="EMBL" id="SMBX01000002">
    <property type="protein sequence ID" value="TCV01865.1"/>
    <property type="molecule type" value="Genomic_DNA"/>
</dbReference>
<evidence type="ECO:0000259" key="7">
    <source>
        <dbReference type="Pfam" id="PF00482"/>
    </source>
</evidence>
<feature type="transmembrane region" description="Helical" evidence="6">
    <location>
        <begin position="6"/>
        <end position="25"/>
    </location>
</feature>
<dbReference type="InterPro" id="IPR042094">
    <property type="entry name" value="T2SS_GspF_sf"/>
</dbReference>
<keyword evidence="5 6" id="KW-0472">Membrane</keyword>
<evidence type="ECO:0000256" key="1">
    <source>
        <dbReference type="ARBA" id="ARBA00004651"/>
    </source>
</evidence>
<protein>
    <submittedName>
        <fullName evidence="8">Tight adherence protein B</fullName>
    </submittedName>
</protein>
<dbReference type="Gene3D" id="1.20.81.30">
    <property type="entry name" value="Type II secretion system (T2SS), domain F"/>
    <property type="match status" value="1"/>
</dbReference>
<keyword evidence="9" id="KW-1185">Reference proteome</keyword>
<evidence type="ECO:0000256" key="5">
    <source>
        <dbReference type="ARBA" id="ARBA00023136"/>
    </source>
</evidence>
<evidence type="ECO:0000256" key="6">
    <source>
        <dbReference type="SAM" id="Phobius"/>
    </source>
</evidence>
<dbReference type="PANTHER" id="PTHR35007">
    <property type="entry name" value="INTEGRAL MEMBRANE PROTEIN-RELATED"/>
    <property type="match status" value="1"/>
</dbReference>
<proteinExistence type="predicted"/>
<dbReference type="Pfam" id="PF00482">
    <property type="entry name" value="T2SSF"/>
    <property type="match status" value="1"/>
</dbReference>
<organism evidence="8 9">
    <name type="scientific">Paracandidimonas soli</name>
    <dbReference type="NCBI Taxonomy" id="1917182"/>
    <lineage>
        <taxon>Bacteria</taxon>
        <taxon>Pseudomonadati</taxon>
        <taxon>Pseudomonadota</taxon>
        <taxon>Betaproteobacteria</taxon>
        <taxon>Burkholderiales</taxon>
        <taxon>Alcaligenaceae</taxon>
        <taxon>Paracandidimonas</taxon>
    </lineage>
</organism>
<dbReference type="Proteomes" id="UP000294692">
    <property type="component" value="Unassembled WGS sequence"/>
</dbReference>
<feature type="transmembrane region" description="Helical" evidence="6">
    <location>
        <begin position="253"/>
        <end position="273"/>
    </location>
</feature>
<evidence type="ECO:0000256" key="4">
    <source>
        <dbReference type="ARBA" id="ARBA00022989"/>
    </source>
</evidence>
<feature type="transmembrane region" description="Helical" evidence="6">
    <location>
        <begin position="222"/>
        <end position="241"/>
    </location>
</feature>
<reference evidence="8 9" key="1">
    <citation type="submission" date="2019-03" db="EMBL/GenBank/DDBJ databases">
        <title>Genomic Encyclopedia of Type Strains, Phase IV (KMG-IV): sequencing the most valuable type-strain genomes for metagenomic binning, comparative biology and taxonomic classification.</title>
        <authorList>
            <person name="Goeker M."/>
        </authorList>
    </citation>
    <scope>NUCLEOTIDE SEQUENCE [LARGE SCALE GENOMIC DNA]</scope>
    <source>
        <strain evidence="8 9">DSM 100048</strain>
    </source>
</reference>
<evidence type="ECO:0000256" key="2">
    <source>
        <dbReference type="ARBA" id="ARBA00022475"/>
    </source>
</evidence>
<dbReference type="GO" id="GO:0005886">
    <property type="term" value="C:plasma membrane"/>
    <property type="evidence" value="ECO:0007669"/>
    <property type="project" value="UniProtKB-SubCell"/>
</dbReference>
<dbReference type="AlphaFoldDB" id="A0A4R3VG93"/>
<keyword evidence="2" id="KW-1003">Cell membrane</keyword>
<dbReference type="PANTHER" id="PTHR35007:SF1">
    <property type="entry name" value="PILUS ASSEMBLY PROTEIN"/>
    <property type="match status" value="1"/>
</dbReference>
<feature type="domain" description="Type II secretion system protein GspF" evidence="7">
    <location>
        <begin position="113"/>
        <end position="238"/>
    </location>
</feature>
<feature type="transmembrane region" description="Helical" evidence="6">
    <location>
        <begin position="76"/>
        <end position="95"/>
    </location>
</feature>
<dbReference type="InterPro" id="IPR018076">
    <property type="entry name" value="T2SS_GspF_dom"/>
</dbReference>
<sequence length="281" mass="30956">MLIMTVILSGTLAAVACWYLGLSGMRIYRYCRHVFQERMRDQMQQFFLFLDPGTLWGATLLLSAACTLLVHLLLQFWLLSSGTLAACLLLPRFLLSRWRRRRLERFDAQLPDFLLALGGALRAGAGVQAALRQLVADMPAPLGQEFALLLREQRMGVGFETALDSLNRRTGTEGAALMVSALQVAGSSGGNLAGTLEGIAQTLRDRQHMAGRIRALTAQGRLQAWIMACLPVGLILVLSWLQPQAMQPLWDTTQGWVVVGLILALETAGIVMVRRIVDIDI</sequence>
<comment type="subcellular location">
    <subcellularLocation>
        <location evidence="1">Cell membrane</location>
        <topology evidence="1">Multi-pass membrane protein</topology>
    </subcellularLocation>
</comment>
<feature type="transmembrane region" description="Helical" evidence="6">
    <location>
        <begin position="46"/>
        <end position="70"/>
    </location>
</feature>
<keyword evidence="3 6" id="KW-0812">Transmembrane</keyword>
<evidence type="ECO:0000313" key="9">
    <source>
        <dbReference type="Proteomes" id="UP000294692"/>
    </source>
</evidence>